<keyword evidence="2" id="KW-1185">Reference proteome</keyword>
<evidence type="ECO:0000313" key="2">
    <source>
        <dbReference type="Proteomes" id="UP000828390"/>
    </source>
</evidence>
<dbReference type="PANTHER" id="PTHR14187:SF5">
    <property type="entry name" value="HEAT SHOCK 70 KDA PROTEIN 12A"/>
    <property type="match status" value="1"/>
</dbReference>
<dbReference type="Proteomes" id="UP000828390">
    <property type="component" value="Unassembled WGS sequence"/>
</dbReference>
<reference evidence="1" key="1">
    <citation type="journal article" date="2019" name="bioRxiv">
        <title>The Genome of the Zebra Mussel, Dreissena polymorpha: A Resource for Invasive Species Research.</title>
        <authorList>
            <person name="McCartney M.A."/>
            <person name="Auch B."/>
            <person name="Kono T."/>
            <person name="Mallez S."/>
            <person name="Zhang Y."/>
            <person name="Obille A."/>
            <person name="Becker A."/>
            <person name="Abrahante J.E."/>
            <person name="Garbe J."/>
            <person name="Badalamenti J.P."/>
            <person name="Herman A."/>
            <person name="Mangelson H."/>
            <person name="Liachko I."/>
            <person name="Sullivan S."/>
            <person name="Sone E.D."/>
            <person name="Koren S."/>
            <person name="Silverstein K.A.T."/>
            <person name="Beckman K.B."/>
            <person name="Gohl D.M."/>
        </authorList>
    </citation>
    <scope>NUCLEOTIDE SEQUENCE</scope>
    <source>
        <strain evidence="1">Duluth1</strain>
        <tissue evidence="1">Whole animal</tissue>
    </source>
</reference>
<dbReference type="Gene3D" id="3.30.420.40">
    <property type="match status" value="1"/>
</dbReference>
<dbReference type="EMBL" id="JAIWYP010000013">
    <property type="protein sequence ID" value="KAH3714839.1"/>
    <property type="molecule type" value="Genomic_DNA"/>
</dbReference>
<name>A0A9D4C0D8_DREPO</name>
<proteinExistence type="predicted"/>
<organism evidence="1 2">
    <name type="scientific">Dreissena polymorpha</name>
    <name type="common">Zebra mussel</name>
    <name type="synonym">Mytilus polymorpha</name>
    <dbReference type="NCBI Taxonomy" id="45954"/>
    <lineage>
        <taxon>Eukaryota</taxon>
        <taxon>Metazoa</taxon>
        <taxon>Spiralia</taxon>
        <taxon>Lophotrochozoa</taxon>
        <taxon>Mollusca</taxon>
        <taxon>Bivalvia</taxon>
        <taxon>Autobranchia</taxon>
        <taxon>Heteroconchia</taxon>
        <taxon>Euheterodonta</taxon>
        <taxon>Imparidentia</taxon>
        <taxon>Neoheterodontei</taxon>
        <taxon>Myida</taxon>
        <taxon>Dreissenoidea</taxon>
        <taxon>Dreissenidae</taxon>
        <taxon>Dreissena</taxon>
    </lineage>
</organism>
<comment type="caution">
    <text evidence="1">The sequence shown here is derived from an EMBL/GenBank/DDBJ whole genome shotgun (WGS) entry which is preliminary data.</text>
</comment>
<reference evidence="1" key="2">
    <citation type="submission" date="2020-11" db="EMBL/GenBank/DDBJ databases">
        <authorList>
            <person name="McCartney M.A."/>
            <person name="Auch B."/>
            <person name="Kono T."/>
            <person name="Mallez S."/>
            <person name="Becker A."/>
            <person name="Gohl D.M."/>
            <person name="Silverstein K.A.T."/>
            <person name="Koren S."/>
            <person name="Bechman K.B."/>
            <person name="Herman A."/>
            <person name="Abrahante J.E."/>
            <person name="Garbe J."/>
        </authorList>
    </citation>
    <scope>NUCLEOTIDE SEQUENCE</scope>
    <source>
        <strain evidence="1">Duluth1</strain>
        <tissue evidence="1">Whole animal</tissue>
    </source>
</reference>
<protein>
    <submittedName>
        <fullName evidence="1">Uncharacterized protein</fullName>
    </submittedName>
</protein>
<gene>
    <name evidence="1" type="ORF">DPMN_057540</name>
</gene>
<dbReference type="PANTHER" id="PTHR14187">
    <property type="entry name" value="ALPHA KINASE/ELONGATION FACTOR 2 KINASE"/>
    <property type="match status" value="1"/>
</dbReference>
<dbReference type="AlphaFoldDB" id="A0A9D4C0D8"/>
<sequence length="113" mass="13091">MSDTHFIVAAIDFGTTYSGYAFQLTQDYDSKNPTFKIMSPQAWNSGKTQLTSMKTPTCLLLDNNGDLDCFGYEAEEKYANLCLDNDHGNWYYFRRFKMRLHDSSVSMQKRDLL</sequence>
<evidence type="ECO:0000313" key="1">
    <source>
        <dbReference type="EMBL" id="KAH3714839.1"/>
    </source>
</evidence>
<accession>A0A9D4C0D8</accession>